<dbReference type="RefSeq" id="WP_060931172.1">
    <property type="nucleotide sequence ID" value="NZ_KQ959828.1"/>
</dbReference>
<evidence type="ECO:0000256" key="1">
    <source>
        <dbReference type="SAM" id="Phobius"/>
    </source>
</evidence>
<proteinExistence type="predicted"/>
<accession>A0A133ZPV0</accession>
<feature type="transmembrane region" description="Helical" evidence="1">
    <location>
        <begin position="240"/>
        <end position="258"/>
    </location>
</feature>
<evidence type="ECO:0000313" key="2">
    <source>
        <dbReference type="EMBL" id="KXB57458.1"/>
    </source>
</evidence>
<dbReference type="OrthoDB" id="9935741at2"/>
<feature type="transmembrane region" description="Helical" evidence="1">
    <location>
        <begin position="12"/>
        <end position="31"/>
    </location>
</feature>
<protein>
    <submittedName>
        <fullName evidence="2">Uncharacterized protein</fullName>
    </submittedName>
</protein>
<comment type="caution">
    <text evidence="2">The sequence shown here is derived from an EMBL/GenBank/DDBJ whole genome shotgun (WGS) entry which is preliminary data.</text>
</comment>
<dbReference type="AlphaFoldDB" id="A0A133ZPV0"/>
<gene>
    <name evidence="2" type="ORF">HMPREF1866_01407</name>
</gene>
<dbReference type="PATRIC" id="fig|467210.3.peg.1395"/>
<keyword evidence="3" id="KW-1185">Reference proteome</keyword>
<name>A0A133ZPV0_9FIRM</name>
<keyword evidence="1" id="KW-0472">Membrane</keyword>
<feature type="transmembrane region" description="Helical" evidence="1">
    <location>
        <begin position="270"/>
        <end position="288"/>
    </location>
</feature>
<keyword evidence="1" id="KW-1133">Transmembrane helix</keyword>
<feature type="transmembrane region" description="Helical" evidence="1">
    <location>
        <begin position="154"/>
        <end position="175"/>
    </location>
</feature>
<reference evidence="3" key="1">
    <citation type="submission" date="2016-01" db="EMBL/GenBank/DDBJ databases">
        <authorList>
            <person name="Mitreva M."/>
            <person name="Pepin K.H."/>
            <person name="Mihindukulasuriya K.A."/>
            <person name="Fulton R."/>
            <person name="Fronick C."/>
            <person name="O'Laughlin M."/>
            <person name="Miner T."/>
            <person name="Herter B."/>
            <person name="Rosa B.A."/>
            <person name="Cordes M."/>
            <person name="Tomlinson C."/>
            <person name="Wollam A."/>
            <person name="Palsikar V.B."/>
            <person name="Mardis E.R."/>
            <person name="Wilson R.K."/>
        </authorList>
    </citation>
    <scope>NUCLEOTIDE SEQUENCE [LARGE SCALE GENOMIC DNA]</scope>
    <source>
        <strain evidence="3">DNF00896</strain>
    </source>
</reference>
<dbReference type="EMBL" id="LSDA01000090">
    <property type="protein sequence ID" value="KXB57458.1"/>
    <property type="molecule type" value="Genomic_DNA"/>
</dbReference>
<evidence type="ECO:0000313" key="3">
    <source>
        <dbReference type="Proteomes" id="UP000070394"/>
    </source>
</evidence>
<organism evidence="2 3">
    <name type="scientific">Lachnoanaerobaculum saburreum</name>
    <dbReference type="NCBI Taxonomy" id="467210"/>
    <lineage>
        <taxon>Bacteria</taxon>
        <taxon>Bacillati</taxon>
        <taxon>Bacillota</taxon>
        <taxon>Clostridia</taxon>
        <taxon>Lachnospirales</taxon>
        <taxon>Lachnospiraceae</taxon>
        <taxon>Lachnoanaerobaculum</taxon>
    </lineage>
</organism>
<sequence length="364" mass="43128">MKKVIEKHRNKLCLILLTVIGLVVIVITYYISCLDGLVEEENIKKFDIAKFGTLYSTYCINSLILYSYIIIRKLQQYKIQRKTEQLLKIDKLDKIILPSNSIQESVEININGGYVKYDLFYNKYNSKMIQIALLNGIVCLCGIIPYILCHASKTDYIILVVQILVGLFNILYFVLGELEHGEIRFSTIKLSQYIEDCEKKINSKYEELMTFHIQRESIEIYGEQPYYVIQYSKLNNKYRVIFNVLFVIGCLFIMFFPGNLYNILTAKNRLLFTIFPNILLIVFCMVSNQEYYDKILQHKVIIEEYTKRKITEYKEREINKLIYQVNIKLNIKKLYIISIMNMTEQKSLKEFKKHIFIKKHTLSK</sequence>
<feature type="transmembrane region" description="Helical" evidence="1">
    <location>
        <begin position="128"/>
        <end position="148"/>
    </location>
</feature>
<feature type="transmembrane region" description="Helical" evidence="1">
    <location>
        <begin position="51"/>
        <end position="71"/>
    </location>
</feature>
<keyword evidence="1" id="KW-0812">Transmembrane</keyword>
<dbReference type="Proteomes" id="UP000070394">
    <property type="component" value="Unassembled WGS sequence"/>
</dbReference>